<dbReference type="GO" id="GO:0009423">
    <property type="term" value="P:chorismate biosynthetic process"/>
    <property type="evidence" value="ECO:0007669"/>
    <property type="project" value="TreeGrafter"/>
</dbReference>
<gene>
    <name evidence="5" type="ORF">Ga0061079_11435</name>
</gene>
<dbReference type="Gene3D" id="3.40.50.10860">
    <property type="entry name" value="Leucine Dehydrogenase, chain A, domain 1"/>
    <property type="match status" value="1"/>
</dbReference>
<organism evidence="5 6">
    <name type="scientific">Apibacter mensalis</name>
    <dbReference type="NCBI Taxonomy" id="1586267"/>
    <lineage>
        <taxon>Bacteria</taxon>
        <taxon>Pseudomonadati</taxon>
        <taxon>Bacteroidota</taxon>
        <taxon>Flavobacteriia</taxon>
        <taxon>Flavobacteriales</taxon>
        <taxon>Weeksellaceae</taxon>
        <taxon>Apibacter</taxon>
    </lineage>
</organism>
<keyword evidence="2" id="KW-0560">Oxidoreductase</keyword>
<comment type="pathway">
    <text evidence="1">Metabolic intermediate biosynthesis; chorismate biosynthesis; chorismate from D-erythrose 4-phosphate and phosphoenolpyruvate: step 4/7.</text>
</comment>
<dbReference type="OrthoDB" id="9792692at2"/>
<evidence type="ECO:0000313" key="6">
    <source>
        <dbReference type="Proteomes" id="UP000182761"/>
    </source>
</evidence>
<dbReference type="STRING" id="1586267.GCA_001418685_01889"/>
<evidence type="ECO:0000313" key="5">
    <source>
        <dbReference type="EMBL" id="CVK17020.1"/>
    </source>
</evidence>
<evidence type="ECO:0000256" key="1">
    <source>
        <dbReference type="ARBA" id="ARBA00004871"/>
    </source>
</evidence>
<dbReference type="InterPro" id="IPR036291">
    <property type="entry name" value="NAD(P)-bd_dom_sf"/>
</dbReference>
<dbReference type="PANTHER" id="PTHR21089">
    <property type="entry name" value="SHIKIMATE DEHYDROGENASE"/>
    <property type="match status" value="1"/>
</dbReference>
<dbReference type="InterPro" id="IPR022893">
    <property type="entry name" value="Shikimate_DH_fam"/>
</dbReference>
<dbReference type="RefSeq" id="WP_055426194.1">
    <property type="nucleotide sequence ID" value="NZ_FCOR01000014.1"/>
</dbReference>
<evidence type="ECO:0000256" key="3">
    <source>
        <dbReference type="ARBA" id="ARBA00023141"/>
    </source>
</evidence>
<dbReference type="CDD" id="cd01065">
    <property type="entry name" value="NAD_bind_Shikimate_DH"/>
    <property type="match status" value="1"/>
</dbReference>
<dbReference type="Pfam" id="PF08501">
    <property type="entry name" value="Shikimate_dh_N"/>
    <property type="match status" value="1"/>
</dbReference>
<keyword evidence="6" id="KW-1185">Reference proteome</keyword>
<name>A0A0X3ARG6_9FLAO</name>
<keyword evidence="3" id="KW-0057">Aromatic amino acid biosynthesis</keyword>
<dbReference type="InterPro" id="IPR046346">
    <property type="entry name" value="Aminoacid_DH-like_N_sf"/>
</dbReference>
<dbReference type="GO" id="GO:0004764">
    <property type="term" value="F:shikimate 3-dehydrogenase (NADP+) activity"/>
    <property type="evidence" value="ECO:0007669"/>
    <property type="project" value="InterPro"/>
</dbReference>
<sequence length="240" mass="27108">MVLGLLGKNISYSFSKNYFNEKFDLLGLKDYSYKIFDITSKNDISEIFNMPDLLGFNVTIPFKKDIIDFLDELSPEAEKIGAVNTVKIDGTKRIGYNTDAIGFKNSLVPLLKPHHQSALILGNGGAFRAVAYILQQLSIPYMVISRNGMNTYSSLNQEIISSHNLIINTTPVGTFPNINDCPPIPVHFFKPQHLIYDLIYNPEETKLLKLGKKAGSQTKNGLEMLHLQADFAWNIWYENQ</sequence>
<dbReference type="PANTHER" id="PTHR21089:SF1">
    <property type="entry name" value="BIFUNCTIONAL 3-DEHYDROQUINATE DEHYDRATASE_SHIKIMATE DEHYDROGENASE, CHLOROPLASTIC"/>
    <property type="match status" value="1"/>
</dbReference>
<dbReference type="GO" id="GO:0005829">
    <property type="term" value="C:cytosol"/>
    <property type="evidence" value="ECO:0007669"/>
    <property type="project" value="TreeGrafter"/>
</dbReference>
<reference evidence="5 6" key="1">
    <citation type="submission" date="2016-01" db="EMBL/GenBank/DDBJ databases">
        <authorList>
            <person name="McClelland M."/>
            <person name="Jain A."/>
            <person name="Saraogi P."/>
            <person name="Mendelson R."/>
            <person name="Westerman R."/>
            <person name="SanMiguel P."/>
            <person name="Csonka L."/>
        </authorList>
    </citation>
    <scope>NUCLEOTIDE SEQUENCE [LARGE SCALE GENOMIC DNA]</scope>
    <source>
        <strain evidence="5 6">R-53146</strain>
    </source>
</reference>
<dbReference type="AlphaFoldDB" id="A0A0X3ARG6"/>
<dbReference type="Gene3D" id="3.40.50.720">
    <property type="entry name" value="NAD(P)-binding Rossmann-like Domain"/>
    <property type="match status" value="1"/>
</dbReference>
<dbReference type="GO" id="GO:0009073">
    <property type="term" value="P:aromatic amino acid family biosynthetic process"/>
    <property type="evidence" value="ECO:0007669"/>
    <property type="project" value="UniProtKB-KW"/>
</dbReference>
<dbReference type="GO" id="GO:0050661">
    <property type="term" value="F:NADP binding"/>
    <property type="evidence" value="ECO:0007669"/>
    <property type="project" value="TreeGrafter"/>
</dbReference>
<accession>A0A0X3ARG6</accession>
<keyword evidence="3" id="KW-0028">Amino-acid biosynthesis</keyword>
<dbReference type="EMBL" id="FCOR01000014">
    <property type="protein sequence ID" value="CVK17020.1"/>
    <property type="molecule type" value="Genomic_DNA"/>
</dbReference>
<evidence type="ECO:0000256" key="2">
    <source>
        <dbReference type="ARBA" id="ARBA00023002"/>
    </source>
</evidence>
<dbReference type="SUPFAM" id="SSF53223">
    <property type="entry name" value="Aminoacid dehydrogenase-like, N-terminal domain"/>
    <property type="match status" value="1"/>
</dbReference>
<dbReference type="SUPFAM" id="SSF51735">
    <property type="entry name" value="NAD(P)-binding Rossmann-fold domains"/>
    <property type="match status" value="1"/>
</dbReference>
<feature type="domain" description="Shikimate dehydrogenase substrate binding N-terminal" evidence="4">
    <location>
        <begin position="5"/>
        <end position="86"/>
    </location>
</feature>
<protein>
    <submittedName>
        <fullName evidence="5">Shikimate dehydrogenase</fullName>
    </submittedName>
</protein>
<proteinExistence type="predicted"/>
<dbReference type="GO" id="GO:0019632">
    <property type="term" value="P:shikimate metabolic process"/>
    <property type="evidence" value="ECO:0007669"/>
    <property type="project" value="TreeGrafter"/>
</dbReference>
<evidence type="ECO:0000259" key="4">
    <source>
        <dbReference type="Pfam" id="PF08501"/>
    </source>
</evidence>
<dbReference type="Proteomes" id="UP000182761">
    <property type="component" value="Unassembled WGS sequence"/>
</dbReference>
<dbReference type="InterPro" id="IPR013708">
    <property type="entry name" value="Shikimate_DH-bd_N"/>
</dbReference>